<dbReference type="EMBL" id="JACAZH010000045">
    <property type="protein sequence ID" value="KAF7334840.1"/>
    <property type="molecule type" value="Genomic_DNA"/>
</dbReference>
<gene>
    <name evidence="1" type="ORF">MSAN_02370800</name>
</gene>
<name>A0A8H7CF08_9AGAR</name>
<proteinExistence type="predicted"/>
<reference evidence="1" key="1">
    <citation type="submission" date="2020-05" db="EMBL/GenBank/DDBJ databases">
        <title>Mycena genomes resolve the evolution of fungal bioluminescence.</title>
        <authorList>
            <person name="Tsai I.J."/>
        </authorList>
    </citation>
    <scope>NUCLEOTIDE SEQUENCE</scope>
    <source>
        <strain evidence="1">160909Yilan</strain>
    </source>
</reference>
<comment type="caution">
    <text evidence="1">The sequence shown here is derived from an EMBL/GenBank/DDBJ whole genome shotgun (WGS) entry which is preliminary data.</text>
</comment>
<evidence type="ECO:0000313" key="2">
    <source>
        <dbReference type="Proteomes" id="UP000623467"/>
    </source>
</evidence>
<evidence type="ECO:0000313" key="1">
    <source>
        <dbReference type="EMBL" id="KAF7334840.1"/>
    </source>
</evidence>
<dbReference type="Proteomes" id="UP000623467">
    <property type="component" value="Unassembled WGS sequence"/>
</dbReference>
<accession>A0A8H7CF08</accession>
<sequence length="75" mass="8345">MECTICSALGLEGNELGTQLLNLLIIRPITHDHQWQCDTFFDCAFTNLVVLCSATSLRYPLGGVLSDNFVQIPWS</sequence>
<keyword evidence="2" id="KW-1185">Reference proteome</keyword>
<dbReference type="AlphaFoldDB" id="A0A8H7CF08"/>
<protein>
    <submittedName>
        <fullName evidence="1">Uncharacterized protein</fullName>
    </submittedName>
</protein>
<organism evidence="1 2">
    <name type="scientific">Mycena sanguinolenta</name>
    <dbReference type="NCBI Taxonomy" id="230812"/>
    <lineage>
        <taxon>Eukaryota</taxon>
        <taxon>Fungi</taxon>
        <taxon>Dikarya</taxon>
        <taxon>Basidiomycota</taxon>
        <taxon>Agaricomycotina</taxon>
        <taxon>Agaricomycetes</taxon>
        <taxon>Agaricomycetidae</taxon>
        <taxon>Agaricales</taxon>
        <taxon>Marasmiineae</taxon>
        <taxon>Mycenaceae</taxon>
        <taxon>Mycena</taxon>
    </lineage>
</organism>